<feature type="compositionally biased region" description="Polar residues" evidence="5">
    <location>
        <begin position="488"/>
        <end position="510"/>
    </location>
</feature>
<feature type="region of interest" description="Disordered" evidence="5">
    <location>
        <begin position="647"/>
        <end position="666"/>
    </location>
</feature>
<feature type="transmembrane region" description="Helical" evidence="6">
    <location>
        <begin position="1401"/>
        <end position="1426"/>
    </location>
</feature>
<feature type="region of interest" description="Disordered" evidence="5">
    <location>
        <begin position="181"/>
        <end position="210"/>
    </location>
</feature>
<evidence type="ECO:0000313" key="8">
    <source>
        <dbReference type="EMBL" id="CAJ1944571.1"/>
    </source>
</evidence>
<feature type="transmembrane region" description="Helical" evidence="6">
    <location>
        <begin position="1487"/>
        <end position="1509"/>
    </location>
</feature>
<feature type="region of interest" description="Disordered" evidence="5">
    <location>
        <begin position="228"/>
        <end position="282"/>
    </location>
</feature>
<dbReference type="PANTHER" id="PTHR12308">
    <property type="entry name" value="ANOCTAMIN"/>
    <property type="match status" value="1"/>
</dbReference>
<feature type="compositionally biased region" description="Polar residues" evidence="5">
    <location>
        <begin position="578"/>
        <end position="597"/>
    </location>
</feature>
<feature type="transmembrane region" description="Helical" evidence="6">
    <location>
        <begin position="1327"/>
        <end position="1346"/>
    </location>
</feature>
<evidence type="ECO:0000256" key="5">
    <source>
        <dbReference type="SAM" id="MobiDB-lite"/>
    </source>
</evidence>
<feature type="transmembrane region" description="Helical" evidence="6">
    <location>
        <begin position="1639"/>
        <end position="1657"/>
    </location>
</feature>
<sequence length="1777" mass="200830">MASNRSLFSGPGEVENEEELLTESSIVFEDEQSETDIFSLEQGRESNSSAKPSSLRPLEAQHVAPAVPIKVFTGAPLQEYKPLRKKSKDASSHSQKTTSFHLDLDELPKHSNRSKYSTVSADNQSTDQSKGSRPSFLTSNTDIQSTEGCKNESVRSKISLMSTDMHSTDYSYRSNTYSQRTGFESPSAHRPASLFPVSDVDSADSGSGTPVNYFPTKYRMQKSLRSLDTTSVPHPYQESSTSPISAISGGGVSHTMSTPSPSNQSHSTSYSRLSHMSAESRGSSVMSYRSSTSKSLLFGEVINLEGVRRPQNSGQKAKHYGNFITQDHKDLEGQEGFVGMEIGGAAGDNSKTRRALPFGTQQENYLPNGVSARFFLDMMKDARDIGNTTHLGFQSIRERLTEMSQKLLHYYSPPLSPRTKALKDLQFLQQAHREKFGRFVVDDDDSEDHWDFALVLTPQEAYRFWSALLDFRAEYLGFEALENMEPSLKSNSTDTTDKSQSNNSAGNETRTPGFFTPTSGIKRRRGRTPLSENRTHLRSAAKAMFPSGETPLTMRIKQRKSMFEKAVSGIQDTPLISGKSSVESTPLTNDTRLSEPSTVRRRWGNQTQGTSMKNLLSPPTRSLTRGASSVQRMRINTSSLSLRTSTRTLDLNGGEGSNSENTNPNVIMSEEDIPNPVIPRGIAARTNGLLRFLSALQRGIVLRRHRSNKEAVFCKIFSEDGGDTIQYQIIDPEDAMVAFKEQRVRHNKHLTHSSSPTSVRAVTRDWACLDGPGEGSDMHKFQVPDHIAAQRYRQRLSKEHAFSKRVIDLASKAANSGVVKAADIVAVHPATHLDPRHPGVRKGELGTASLRKSNAEFHAPHSFSLVTTVHQSFPTGTFKDSDGGENKWYSGEGNEIQFKTLDFEAATEGEYWLIFRGFLLLHRDATVGRFASERRAGIGGGNRNRSEVDDSDNCDYENMLHRDEFTEPSTVGCIEKLVVKLRKLDATYLEGDMSAGATSPPSDYFLGFKSPGTQIWSRLRLAGLETQRLYSVNTNKVMIKVRCPEDRLTDVAEVLRLHLKTKDGGFAPFREDTATHFVPKEDMLDVPAIYQGKMASLLGSKDRQTIIDFIIGSRIRDSGAELAQTSDLGKMIQSRVPLHMPHKLEALYNVWVTYWKRENWTGKDWTGLTDDDDTVHSEYGGEPRRIEDKFVPGGLTRFLFGAFHQPLDAIEEYLGEQVAFYFAWLEHCSWHLLVMTVLGLIVTACQLSSSDFDHWIRPYFAVAVMIWTFMVLINWRKRNSYLAHRWGSLDVKVQETPRPEFYGDYVIDEITQEWVVKYPAWKRWIKYLISVPISLLFTISVMILILNVHANRDLQMANYVERLSNPDVERFQFEWKLSHIGQKAPIIEIPITRELLLDRHFWVALGALPVMLGLSIPLMNVLLMMVANKLTSFENYRTESEYRTHLVIKVFSFRFASQFGTVYYYAAVSQGSRGAIENGVIRMGTSLIMYTTISYYWNIILQVYFFMLIRNIRHFFYKKKLQKELRNIEIEEELLDNSKASDVAAHEMKLINKRMLLDQAQDDAWFEVMRPGHDSFPEYITSVLQFSMVACFSVVLPITPLFVLINYLMSMRFDAYKICRGRQRPLSQKTGGMGIWEDLLHIVAVVAVLTNCTLIAFTNSDFIDLTKRVGSMGIFVIVVGWEHLMLLIKYVMQSVISPHPKSVRDKLKSEQHQQETERYSAMRLKNGIKKTASQRSLFRRAKREKSDDECASLLSNDCATPEIDAFEDESQRSLYSC</sequence>
<feature type="compositionally biased region" description="Polar residues" evidence="5">
    <location>
        <begin position="228"/>
        <end position="245"/>
    </location>
</feature>
<comment type="subcellular location">
    <subcellularLocation>
        <location evidence="1">Membrane</location>
        <topology evidence="1">Multi-pass membrane protein</topology>
    </subcellularLocation>
</comment>
<feature type="compositionally biased region" description="Polar residues" evidence="5">
    <location>
        <begin position="114"/>
        <end position="148"/>
    </location>
</feature>
<feature type="transmembrane region" description="Helical" evidence="6">
    <location>
        <begin position="1669"/>
        <end position="1692"/>
    </location>
</feature>
<feature type="compositionally biased region" description="Polar residues" evidence="5">
    <location>
        <begin position="604"/>
        <end position="630"/>
    </location>
</feature>
<organism evidence="8 9">
    <name type="scientific">Cylindrotheca closterium</name>
    <dbReference type="NCBI Taxonomy" id="2856"/>
    <lineage>
        <taxon>Eukaryota</taxon>
        <taxon>Sar</taxon>
        <taxon>Stramenopiles</taxon>
        <taxon>Ochrophyta</taxon>
        <taxon>Bacillariophyta</taxon>
        <taxon>Bacillariophyceae</taxon>
        <taxon>Bacillariophycidae</taxon>
        <taxon>Bacillariales</taxon>
        <taxon>Bacillariaceae</taxon>
        <taxon>Cylindrotheca</taxon>
    </lineage>
</organism>
<dbReference type="EMBL" id="CAKOGP040001224">
    <property type="protein sequence ID" value="CAJ1944571.1"/>
    <property type="molecule type" value="Genomic_DNA"/>
</dbReference>
<dbReference type="Pfam" id="PF04547">
    <property type="entry name" value="Anoctamin"/>
    <property type="match status" value="1"/>
</dbReference>
<evidence type="ECO:0000256" key="1">
    <source>
        <dbReference type="ARBA" id="ARBA00004141"/>
    </source>
</evidence>
<reference evidence="8" key="1">
    <citation type="submission" date="2023-08" db="EMBL/GenBank/DDBJ databases">
        <authorList>
            <person name="Audoor S."/>
            <person name="Bilcke G."/>
        </authorList>
    </citation>
    <scope>NUCLEOTIDE SEQUENCE</scope>
</reference>
<dbReference type="PANTHER" id="PTHR12308:SF73">
    <property type="entry name" value="ANOCTAMIN"/>
    <property type="match status" value="1"/>
</dbReference>
<dbReference type="GO" id="GO:0016020">
    <property type="term" value="C:membrane"/>
    <property type="evidence" value="ECO:0007669"/>
    <property type="project" value="UniProtKB-SubCell"/>
</dbReference>
<feature type="transmembrane region" description="Helical" evidence="6">
    <location>
        <begin position="1446"/>
        <end position="1467"/>
    </location>
</feature>
<evidence type="ECO:0000256" key="4">
    <source>
        <dbReference type="ARBA" id="ARBA00023136"/>
    </source>
</evidence>
<protein>
    <recommendedName>
        <fullName evidence="7">Anoctamin transmembrane domain-containing protein</fullName>
    </recommendedName>
</protein>
<accession>A0AAD2CSS4</accession>
<keyword evidence="4 6" id="KW-0472">Membrane</keyword>
<feature type="transmembrane region" description="Helical" evidence="6">
    <location>
        <begin position="1579"/>
        <end position="1605"/>
    </location>
</feature>
<keyword evidence="2 6" id="KW-0812">Transmembrane</keyword>
<comment type="caution">
    <text evidence="8">The sequence shown here is derived from an EMBL/GenBank/DDBJ whole genome shotgun (WGS) entry which is preliminary data.</text>
</comment>
<keyword evidence="9" id="KW-1185">Reference proteome</keyword>
<evidence type="ECO:0000313" key="9">
    <source>
        <dbReference type="Proteomes" id="UP001295423"/>
    </source>
</evidence>
<proteinExistence type="predicted"/>
<dbReference type="Proteomes" id="UP001295423">
    <property type="component" value="Unassembled WGS sequence"/>
</dbReference>
<feature type="region of interest" description="Disordered" evidence="5">
    <location>
        <begin position="1"/>
        <end position="61"/>
    </location>
</feature>
<feature type="domain" description="Anoctamin transmembrane" evidence="7">
    <location>
        <begin position="1210"/>
        <end position="1709"/>
    </location>
</feature>
<dbReference type="InterPro" id="IPR049452">
    <property type="entry name" value="Anoctamin_TM"/>
</dbReference>
<feature type="region of interest" description="Disordered" evidence="5">
    <location>
        <begin position="487"/>
        <end position="533"/>
    </location>
</feature>
<feature type="compositionally biased region" description="Polar residues" evidence="5">
    <location>
        <begin position="254"/>
        <end position="274"/>
    </location>
</feature>
<keyword evidence="3 6" id="KW-1133">Transmembrane helix</keyword>
<evidence type="ECO:0000256" key="6">
    <source>
        <dbReference type="SAM" id="Phobius"/>
    </source>
</evidence>
<gene>
    <name evidence="8" type="ORF">CYCCA115_LOCUS8954</name>
</gene>
<evidence type="ECO:0000259" key="7">
    <source>
        <dbReference type="Pfam" id="PF04547"/>
    </source>
</evidence>
<evidence type="ECO:0000256" key="2">
    <source>
        <dbReference type="ARBA" id="ARBA00022692"/>
    </source>
</evidence>
<dbReference type="InterPro" id="IPR007632">
    <property type="entry name" value="Anoctamin"/>
</dbReference>
<feature type="compositionally biased region" description="Low complexity" evidence="5">
    <location>
        <begin position="197"/>
        <end position="208"/>
    </location>
</feature>
<evidence type="ECO:0000256" key="3">
    <source>
        <dbReference type="ARBA" id="ARBA00022989"/>
    </source>
</evidence>
<feature type="transmembrane region" description="Helical" evidence="6">
    <location>
        <begin position="1255"/>
        <end position="1275"/>
    </location>
</feature>
<dbReference type="GO" id="GO:0005254">
    <property type="term" value="F:chloride channel activity"/>
    <property type="evidence" value="ECO:0007669"/>
    <property type="project" value="TreeGrafter"/>
</dbReference>
<feature type="region of interest" description="Disordered" evidence="5">
    <location>
        <begin position="82"/>
        <end position="154"/>
    </location>
</feature>
<feature type="compositionally biased region" description="Low complexity" evidence="5">
    <location>
        <begin position="647"/>
        <end position="661"/>
    </location>
</feature>
<name>A0AAD2CSS4_9STRA</name>
<feature type="region of interest" description="Disordered" evidence="5">
    <location>
        <begin position="574"/>
        <end position="630"/>
    </location>
</feature>